<keyword evidence="7" id="KW-1185">Reference proteome</keyword>
<dbReference type="InterPro" id="IPR044059">
    <property type="entry name" value="Csn1/TTC4_wheel"/>
</dbReference>
<dbReference type="SUPFAM" id="SSF48452">
    <property type="entry name" value="TPR-like"/>
    <property type="match status" value="1"/>
</dbReference>
<sequence>MSRIEELPDDFDESLNLNDAPPEVTQNLPQPGFDAFAPGNDLPFPINEEGLKKRQTDPNAPELPPDIAAVQSHTTKELIDMMNKTPLFMTDMNNAGDENGQNMLLDALQALQNEGSRAEVAQSFKSQGNEAVQELRWIDAKEFYTKALAVINAKEDKWEKPEDEKEEAALLVKLEEASYSNRALCNLELGNYRSCTLDCAGSLKINPKNIKAYYRSALALFKLDKVAEAEDSVIRGLAIDPESKALQEHSKKIAERKAHLERIAAKKRAEEELLRKQKVMLSTALKARQIRTRKTEQPPDMEDAMIRLVPDPLSPESTVEFPAVFLYPMEAQSDFIKSFSEMNSISDHLDYIFPLPWDTKKEYTLGNVECFMQTVTGGLIKAGKSVPLLQILTGGKVEVIDELVNIYVVPLSKTGKFIAEMKARKSG</sequence>
<dbReference type="Proteomes" id="UP001153618">
    <property type="component" value="Unassembled WGS sequence"/>
</dbReference>
<dbReference type="GO" id="GO:0051879">
    <property type="term" value="F:Hsp90 protein binding"/>
    <property type="evidence" value="ECO:0007669"/>
    <property type="project" value="InterPro"/>
</dbReference>
<dbReference type="AlphaFoldDB" id="A0A9W4I1D4"/>
<dbReference type="InterPro" id="IPR011990">
    <property type="entry name" value="TPR-like_helical_dom_sf"/>
</dbReference>
<keyword evidence="1" id="KW-0677">Repeat</keyword>
<dbReference type="PANTHER" id="PTHR46035">
    <property type="entry name" value="TETRATRICOPEPTIDE REPEAT PROTEIN 4"/>
    <property type="match status" value="1"/>
</dbReference>
<proteinExistence type="inferred from homology"/>
<feature type="region of interest" description="Disordered" evidence="4">
    <location>
        <begin position="1"/>
        <end position="64"/>
    </location>
</feature>
<dbReference type="SMART" id="SM00028">
    <property type="entry name" value="TPR"/>
    <property type="match status" value="3"/>
</dbReference>
<feature type="domain" description="Cns1/TTC4 wheel" evidence="5">
    <location>
        <begin position="311"/>
        <end position="420"/>
    </location>
</feature>
<protein>
    <recommendedName>
        <fullName evidence="5">Cns1/TTC4 wheel domain-containing protein</fullName>
    </recommendedName>
</protein>
<comment type="similarity">
    <text evidence="3">Belongs to the TTC4 family.</text>
</comment>
<evidence type="ECO:0000256" key="3">
    <source>
        <dbReference type="ARBA" id="ARBA00023602"/>
    </source>
</evidence>
<comment type="caution">
    <text evidence="6">The sequence shown here is derived from an EMBL/GenBank/DDBJ whole genome shotgun (WGS) entry which is preliminary data.</text>
</comment>
<dbReference type="Pfam" id="PF18972">
    <property type="entry name" value="Wheel"/>
    <property type="match status" value="1"/>
</dbReference>
<gene>
    <name evidence="6" type="ORF">POLS_LOCUS7429</name>
</gene>
<dbReference type="CDD" id="cd21381">
    <property type="entry name" value="CTWD_TTC4"/>
    <property type="match status" value="1"/>
</dbReference>
<dbReference type="Gene3D" id="1.25.40.10">
    <property type="entry name" value="Tetratricopeptide repeat domain"/>
    <property type="match status" value="1"/>
</dbReference>
<dbReference type="GO" id="GO:0005829">
    <property type="term" value="C:cytosol"/>
    <property type="evidence" value="ECO:0007669"/>
    <property type="project" value="TreeGrafter"/>
</dbReference>
<organism evidence="6 7">
    <name type="scientific">Penicillium olsonii</name>
    <dbReference type="NCBI Taxonomy" id="99116"/>
    <lineage>
        <taxon>Eukaryota</taxon>
        <taxon>Fungi</taxon>
        <taxon>Dikarya</taxon>
        <taxon>Ascomycota</taxon>
        <taxon>Pezizomycotina</taxon>
        <taxon>Eurotiomycetes</taxon>
        <taxon>Eurotiomycetidae</taxon>
        <taxon>Eurotiales</taxon>
        <taxon>Aspergillaceae</taxon>
        <taxon>Penicillium</taxon>
    </lineage>
</organism>
<name>A0A9W4I1D4_PENOL</name>
<dbReference type="GO" id="GO:0005634">
    <property type="term" value="C:nucleus"/>
    <property type="evidence" value="ECO:0007669"/>
    <property type="project" value="TreeGrafter"/>
</dbReference>
<accession>A0A9W4I1D4</accession>
<evidence type="ECO:0000256" key="4">
    <source>
        <dbReference type="SAM" id="MobiDB-lite"/>
    </source>
</evidence>
<evidence type="ECO:0000256" key="2">
    <source>
        <dbReference type="ARBA" id="ARBA00022803"/>
    </source>
</evidence>
<evidence type="ECO:0000313" key="7">
    <source>
        <dbReference type="Proteomes" id="UP001153618"/>
    </source>
</evidence>
<keyword evidence="2" id="KW-0802">TPR repeat</keyword>
<dbReference type="PANTHER" id="PTHR46035:SF1">
    <property type="entry name" value="TETRATRICOPEPTIDE REPEAT PROTEIN 4"/>
    <property type="match status" value="1"/>
</dbReference>
<dbReference type="FunFam" id="1.25.40.10:FF:000611">
    <property type="entry name" value="TPR repeat protein"/>
    <property type="match status" value="1"/>
</dbReference>
<dbReference type="OrthoDB" id="420195at2759"/>
<dbReference type="InterPro" id="IPR019734">
    <property type="entry name" value="TPR_rpt"/>
</dbReference>
<evidence type="ECO:0000259" key="5">
    <source>
        <dbReference type="Pfam" id="PF18972"/>
    </source>
</evidence>
<reference evidence="6" key="1">
    <citation type="submission" date="2021-07" db="EMBL/GenBank/DDBJ databases">
        <authorList>
            <person name="Branca A.L. A."/>
        </authorList>
    </citation>
    <scope>NUCLEOTIDE SEQUENCE</scope>
</reference>
<dbReference type="EMBL" id="CAJVOS010000049">
    <property type="protein sequence ID" value="CAG8197245.1"/>
    <property type="molecule type" value="Genomic_DNA"/>
</dbReference>
<dbReference type="GO" id="GO:0006457">
    <property type="term" value="P:protein folding"/>
    <property type="evidence" value="ECO:0007669"/>
    <property type="project" value="TreeGrafter"/>
</dbReference>
<evidence type="ECO:0000313" key="6">
    <source>
        <dbReference type="EMBL" id="CAG8197245.1"/>
    </source>
</evidence>
<evidence type="ECO:0000256" key="1">
    <source>
        <dbReference type="ARBA" id="ARBA00022737"/>
    </source>
</evidence>
<dbReference type="GO" id="GO:0030544">
    <property type="term" value="F:Hsp70 protein binding"/>
    <property type="evidence" value="ECO:0007669"/>
    <property type="project" value="TreeGrafter"/>
</dbReference>